<evidence type="ECO:0000313" key="7">
    <source>
        <dbReference type="Proteomes" id="UP001180754"/>
    </source>
</evidence>
<name>A0ABU2X6H9_9ACTN</name>
<dbReference type="InterPro" id="IPR036390">
    <property type="entry name" value="WH_DNA-bd_sf"/>
</dbReference>
<feature type="domain" description="HTH lysR-type" evidence="5">
    <location>
        <begin position="3"/>
        <end position="60"/>
    </location>
</feature>
<evidence type="ECO:0000259" key="5">
    <source>
        <dbReference type="PROSITE" id="PS50931"/>
    </source>
</evidence>
<dbReference type="InterPro" id="IPR036388">
    <property type="entry name" value="WH-like_DNA-bd_sf"/>
</dbReference>
<reference evidence="6" key="1">
    <citation type="submission" date="2024-05" db="EMBL/GenBank/DDBJ databases">
        <title>30 novel species of actinomycetes from the DSMZ collection.</title>
        <authorList>
            <person name="Nouioui I."/>
        </authorList>
    </citation>
    <scope>NUCLEOTIDE SEQUENCE</scope>
    <source>
        <strain evidence="6">DSM 41529</strain>
    </source>
</reference>
<dbReference type="Gene3D" id="1.10.10.10">
    <property type="entry name" value="Winged helix-like DNA-binding domain superfamily/Winged helix DNA-binding domain"/>
    <property type="match status" value="1"/>
</dbReference>
<evidence type="ECO:0000256" key="4">
    <source>
        <dbReference type="ARBA" id="ARBA00023163"/>
    </source>
</evidence>
<dbReference type="PROSITE" id="PS50931">
    <property type="entry name" value="HTH_LYSR"/>
    <property type="match status" value="1"/>
</dbReference>
<accession>A0ABU2X6H9</accession>
<sequence length="329" mass="35911">MEIEVRHARIVEMINATGSLSKAAMKIGIPQPSLSAQLRRIEKAVGGSLFVRSRSGVTPTPLGERVIPMLAALAEQADAVIAEAAVDTSSTLRFGTAEWTPPTLRGALRSMLPNIDMRTETILPADAVDTVQRGALGAAMVSSMDSIVPIELSDRDLAKATIVRDPVWLALPVRHPLADHSVLSASQLEGLWWIGYARQHWFSPVERHLLDGLGQRDRSVSHYAGGYHEAMSWVRHVGAAALTPLTGATSDVRVVPLADTHYTELTLVWHKDAMSSGTARQLVEVIRRYYYQYAWSFPGYRSWLGALTDVPSEVPDPSRLVTADSSPGF</sequence>
<keyword evidence="3" id="KW-0238">DNA-binding</keyword>
<protein>
    <submittedName>
        <fullName evidence="6">LysR family transcriptional regulator</fullName>
    </submittedName>
</protein>
<dbReference type="Gene3D" id="3.40.190.290">
    <property type="match status" value="1"/>
</dbReference>
<comment type="caution">
    <text evidence="6">The sequence shown here is derived from an EMBL/GenBank/DDBJ whole genome shotgun (WGS) entry which is preliminary data.</text>
</comment>
<evidence type="ECO:0000256" key="2">
    <source>
        <dbReference type="ARBA" id="ARBA00023015"/>
    </source>
</evidence>
<proteinExistence type="inferred from homology"/>
<dbReference type="InterPro" id="IPR005119">
    <property type="entry name" value="LysR_subst-bd"/>
</dbReference>
<dbReference type="PANTHER" id="PTHR30346:SF0">
    <property type="entry name" value="HCA OPERON TRANSCRIPTIONAL ACTIVATOR HCAR"/>
    <property type="match status" value="1"/>
</dbReference>
<dbReference type="Pfam" id="PF00126">
    <property type="entry name" value="HTH_1"/>
    <property type="match status" value="1"/>
</dbReference>
<evidence type="ECO:0000313" key="6">
    <source>
        <dbReference type="EMBL" id="MDT0541524.1"/>
    </source>
</evidence>
<evidence type="ECO:0000256" key="3">
    <source>
        <dbReference type="ARBA" id="ARBA00023125"/>
    </source>
</evidence>
<keyword evidence="2" id="KW-0805">Transcription regulation</keyword>
<dbReference type="SUPFAM" id="SSF46785">
    <property type="entry name" value="Winged helix' DNA-binding domain"/>
    <property type="match status" value="1"/>
</dbReference>
<keyword evidence="7" id="KW-1185">Reference proteome</keyword>
<dbReference type="SUPFAM" id="SSF53850">
    <property type="entry name" value="Periplasmic binding protein-like II"/>
    <property type="match status" value="1"/>
</dbReference>
<keyword evidence="4" id="KW-0804">Transcription</keyword>
<gene>
    <name evidence="6" type="ORF">RND15_02175</name>
</gene>
<comment type="similarity">
    <text evidence="1">Belongs to the LysR transcriptional regulatory family.</text>
</comment>
<dbReference type="Proteomes" id="UP001180754">
    <property type="component" value="Unassembled WGS sequence"/>
</dbReference>
<dbReference type="PANTHER" id="PTHR30346">
    <property type="entry name" value="TRANSCRIPTIONAL DUAL REGULATOR HCAR-RELATED"/>
    <property type="match status" value="1"/>
</dbReference>
<evidence type="ECO:0000256" key="1">
    <source>
        <dbReference type="ARBA" id="ARBA00009437"/>
    </source>
</evidence>
<dbReference type="EMBL" id="JAVRFD010000001">
    <property type="protein sequence ID" value="MDT0541524.1"/>
    <property type="molecule type" value="Genomic_DNA"/>
</dbReference>
<dbReference type="PRINTS" id="PR00039">
    <property type="entry name" value="HTHLYSR"/>
</dbReference>
<dbReference type="Pfam" id="PF03466">
    <property type="entry name" value="LysR_substrate"/>
    <property type="match status" value="1"/>
</dbReference>
<organism evidence="6 7">
    <name type="scientific">Streptomyces lonegramiae</name>
    <dbReference type="NCBI Taxonomy" id="3075524"/>
    <lineage>
        <taxon>Bacteria</taxon>
        <taxon>Bacillati</taxon>
        <taxon>Actinomycetota</taxon>
        <taxon>Actinomycetes</taxon>
        <taxon>Kitasatosporales</taxon>
        <taxon>Streptomycetaceae</taxon>
        <taxon>Streptomyces</taxon>
    </lineage>
</organism>
<dbReference type="RefSeq" id="WP_311721794.1">
    <property type="nucleotide sequence ID" value="NZ_JAVRFD010000001.1"/>
</dbReference>
<dbReference type="InterPro" id="IPR000847">
    <property type="entry name" value="LysR_HTH_N"/>
</dbReference>